<protein>
    <submittedName>
        <fullName evidence="6">Fimbrial protein</fullName>
    </submittedName>
</protein>
<comment type="subcellular location">
    <subcellularLocation>
        <location evidence="1">Fimbrium</location>
    </subcellularLocation>
</comment>
<dbReference type="InterPro" id="IPR039458">
    <property type="entry name" value="FimA-like"/>
</dbReference>
<evidence type="ECO:0000313" key="7">
    <source>
        <dbReference type="Proteomes" id="UP000006797"/>
    </source>
</evidence>
<dbReference type="AlphaFoldDB" id="A0AAV2U4P4"/>
<accession>A0AAV2U4P4</accession>
<gene>
    <name evidence="6" type="primary">aef4A</name>
    <name evidence="6" type="ORF">HICON_15030</name>
</gene>
<dbReference type="Pfam" id="PF16970">
    <property type="entry name" value="FimA"/>
    <property type="match status" value="1"/>
</dbReference>
<evidence type="ECO:0000256" key="3">
    <source>
        <dbReference type="ARBA" id="ARBA00022729"/>
    </source>
</evidence>
<reference evidence="6 7" key="1">
    <citation type="journal article" date="2012" name="Emerg. Infect. Dis.">
        <title>Lineage-specific Virulence Determinants of Haemophilus influenzae Biogroup aegyptius.</title>
        <authorList>
            <person name="Strouts F.R."/>
            <person name="Power P."/>
            <person name="Croucher N.J."/>
            <person name="Corton N."/>
            <person name="van Tonder A."/>
            <person name="Quail M.A."/>
            <person name="Langford P.R."/>
            <person name="Hudson M.J."/>
            <person name="Parkhill J."/>
            <person name="Kroll J.S."/>
            <person name="Bentley S.D."/>
        </authorList>
    </citation>
    <scope>NUCLEOTIDE SEQUENCE [LARGE SCALE GENOMIC DNA]</scope>
    <source>
        <strain evidence="6 7">F3047</strain>
    </source>
</reference>
<evidence type="ECO:0000256" key="5">
    <source>
        <dbReference type="SAM" id="SignalP"/>
    </source>
</evidence>
<evidence type="ECO:0000313" key="6">
    <source>
        <dbReference type="EMBL" id="CBY86964.1"/>
    </source>
</evidence>
<dbReference type="InterPro" id="IPR008966">
    <property type="entry name" value="Adhesion_dom_sf"/>
</dbReference>
<evidence type="ECO:0000256" key="1">
    <source>
        <dbReference type="ARBA" id="ARBA00004561"/>
    </source>
</evidence>
<comment type="similarity">
    <text evidence="2">Belongs to the fimbrial protein family.</text>
</comment>
<dbReference type="GO" id="GO:0043709">
    <property type="term" value="P:cell adhesion involved in single-species biofilm formation"/>
    <property type="evidence" value="ECO:0007669"/>
    <property type="project" value="TreeGrafter"/>
</dbReference>
<dbReference type="PANTHER" id="PTHR33420:SF3">
    <property type="entry name" value="FIMBRIAL SUBUNIT ELFA"/>
    <property type="match status" value="1"/>
</dbReference>
<feature type="chain" id="PRO_5043584685" evidence="5">
    <location>
        <begin position="22"/>
        <end position="203"/>
    </location>
</feature>
<keyword evidence="3 5" id="KW-0732">Signal</keyword>
<dbReference type="Gene3D" id="2.60.40.1090">
    <property type="entry name" value="Fimbrial-type adhesion domain"/>
    <property type="match status" value="1"/>
</dbReference>
<dbReference type="InterPro" id="IPR036937">
    <property type="entry name" value="Adhesion_dom_fimbrial_sf"/>
</dbReference>
<organism evidence="6 7">
    <name type="scientific">Haemophilus influenzae F3047</name>
    <dbReference type="NCBI Taxonomy" id="935897"/>
    <lineage>
        <taxon>Bacteria</taxon>
        <taxon>Pseudomonadati</taxon>
        <taxon>Pseudomonadota</taxon>
        <taxon>Gammaproteobacteria</taxon>
        <taxon>Pasteurellales</taxon>
        <taxon>Pasteurellaceae</taxon>
        <taxon>Haemophilus</taxon>
    </lineage>
</organism>
<evidence type="ECO:0000256" key="2">
    <source>
        <dbReference type="ARBA" id="ARBA00006671"/>
    </source>
</evidence>
<keyword evidence="4" id="KW-0281">Fimbrium</keyword>
<dbReference type="Proteomes" id="UP000006797">
    <property type="component" value="Chromosome"/>
</dbReference>
<name>A0AAV2U4P4_HAEIF</name>
<dbReference type="GO" id="GO:0009289">
    <property type="term" value="C:pilus"/>
    <property type="evidence" value="ECO:0007669"/>
    <property type="project" value="UniProtKB-SubCell"/>
</dbReference>
<dbReference type="InterPro" id="IPR050263">
    <property type="entry name" value="Bact_Fimbrial_Adh_Pro"/>
</dbReference>
<dbReference type="RefSeq" id="WP_013527605.1">
    <property type="nucleotide sequence ID" value="NC_014922.1"/>
</dbReference>
<dbReference type="SUPFAM" id="SSF49401">
    <property type="entry name" value="Bacterial adhesins"/>
    <property type="match status" value="1"/>
</dbReference>
<dbReference type="KEGG" id="hil:HICON_15030"/>
<proteinExistence type="inferred from homology"/>
<sequence length="203" mass="20692">MKKLTLAASLLLSLSTLNSQAAVSNGADGKVTINGKVVDQTCVVTDDSKDIIVTLPTVQTGSLAAATATAGKTDFAIEFKNCKAAQGHSQVKAFFQPKSGFTDAAGLLENQATTNKANNVKIQLLNADGTAIKAGLNEKAITTAAAPNTPLNGAEVQGSRGVAVTSGLGQTKGKIPYAAQYYATDAAGPGNVQGIVEYSLAYE</sequence>
<feature type="signal peptide" evidence="5">
    <location>
        <begin position="1"/>
        <end position="21"/>
    </location>
</feature>
<dbReference type="EMBL" id="FQ670204">
    <property type="protein sequence ID" value="CBY86964.1"/>
    <property type="molecule type" value="Genomic_DNA"/>
</dbReference>
<dbReference type="PANTHER" id="PTHR33420">
    <property type="entry name" value="FIMBRIAL SUBUNIT ELFA-RELATED"/>
    <property type="match status" value="1"/>
</dbReference>
<evidence type="ECO:0000256" key="4">
    <source>
        <dbReference type="ARBA" id="ARBA00023263"/>
    </source>
</evidence>